<dbReference type="NCBIfam" id="TIGR04281">
    <property type="entry name" value="peripla_PGF_1"/>
    <property type="match status" value="1"/>
</dbReference>
<dbReference type="HOGENOM" id="CLU_038034_2_1_2"/>
<dbReference type="OrthoDB" id="214567at2157"/>
<feature type="transmembrane region" description="Helical" evidence="2">
    <location>
        <begin position="350"/>
        <end position="367"/>
    </location>
</feature>
<feature type="compositionally biased region" description="Low complexity" evidence="1">
    <location>
        <begin position="305"/>
        <end position="317"/>
    </location>
</feature>
<dbReference type="InterPro" id="IPR002491">
    <property type="entry name" value="ABC_transptr_periplasmic_BD"/>
</dbReference>
<evidence type="ECO:0000313" key="4">
    <source>
        <dbReference type="EMBL" id="CCQ37235.1"/>
    </source>
</evidence>
<accession>M1XSA6</accession>
<organism evidence="4 5">
    <name type="scientific">Natronomonas moolapensis (strain DSM 18674 / CECT 7526 / JCM 14361 / 8.8.11)</name>
    <dbReference type="NCBI Taxonomy" id="268739"/>
    <lineage>
        <taxon>Archaea</taxon>
        <taxon>Methanobacteriati</taxon>
        <taxon>Methanobacteriota</taxon>
        <taxon>Stenosarchaea group</taxon>
        <taxon>Halobacteria</taxon>
        <taxon>Halobacteriales</taxon>
        <taxon>Natronomonadaceae</taxon>
        <taxon>Natronomonas</taxon>
    </lineage>
</organism>
<evidence type="ECO:0000256" key="2">
    <source>
        <dbReference type="SAM" id="Phobius"/>
    </source>
</evidence>
<feature type="region of interest" description="Disordered" evidence="1">
    <location>
        <begin position="305"/>
        <end position="346"/>
    </location>
</feature>
<dbReference type="Pfam" id="PF01497">
    <property type="entry name" value="Peripla_BP_2"/>
    <property type="match status" value="1"/>
</dbReference>
<dbReference type="Proteomes" id="UP000011867">
    <property type="component" value="Chromosome"/>
</dbReference>
<evidence type="ECO:0000256" key="1">
    <source>
        <dbReference type="SAM" id="MobiDB-lite"/>
    </source>
</evidence>
<gene>
    <name evidence="4" type="primary">btuF</name>
    <name evidence="4" type="ordered locus">Nmlp_3093</name>
</gene>
<dbReference type="SUPFAM" id="SSF53807">
    <property type="entry name" value="Helical backbone' metal receptor"/>
    <property type="match status" value="1"/>
</dbReference>
<keyword evidence="2" id="KW-0812">Transmembrane</keyword>
<dbReference type="RefSeq" id="WP_015409985.1">
    <property type="nucleotide sequence ID" value="NC_020388.1"/>
</dbReference>
<dbReference type="STRING" id="268739.Nmlp_3093"/>
<sequence>MRSRTPSSAVVVLLALSLAVGLVPVPAQAQGTDSAPECSFPVSEPDATGEMVTVAERPERIVVLQASAAQTVWELGASDRVVGAPVASYTDYLEGIEDTENVLNADEFVVNQEAVVQLDADIVLAPNVVPDGTVERLRDADQTVFKFGFARSFDSIAEKTELTGRLIGSCAEAEGTNAAYRDRIESVEADVDPGRTPRVLYYTDGFVAGSGTFIDEIVTTAGGANVAADNGVEGYAELNEEALVEWNPEVVVVSNQQDGLPETPAFESTFAVRNDQIAVVDGNYISQPAPRITVALEAVAEAVSEADLEAGPTTTAADPDEPDDAERSTATAEPTDTGGPTDDAVAGQPGFGALAGAVALLAFAFLARRA</sequence>
<dbReference type="EMBL" id="HF582854">
    <property type="protein sequence ID" value="CCQ37235.1"/>
    <property type="molecule type" value="Genomic_DNA"/>
</dbReference>
<protein>
    <submittedName>
        <fullName evidence="4">ABC-type transport system periplasmic substrate-binding protein (Probable substrate cobalamin)</fullName>
    </submittedName>
</protein>
<dbReference type="AlphaFoldDB" id="M1XSA6"/>
<dbReference type="InterPro" id="IPR050902">
    <property type="entry name" value="ABC_Transporter_SBP"/>
</dbReference>
<dbReference type="Gene3D" id="3.40.50.1980">
    <property type="entry name" value="Nitrogenase molybdenum iron protein domain"/>
    <property type="match status" value="2"/>
</dbReference>
<dbReference type="PANTHER" id="PTHR30535">
    <property type="entry name" value="VITAMIN B12-BINDING PROTEIN"/>
    <property type="match status" value="1"/>
</dbReference>
<dbReference type="GeneID" id="14652322"/>
<name>M1XSA6_NATM8</name>
<dbReference type="KEGG" id="nmo:Nmlp_3093"/>
<dbReference type="eggNOG" id="arCOG04233">
    <property type="taxonomic scope" value="Archaea"/>
</dbReference>
<dbReference type="InterPro" id="IPR026469">
    <property type="entry name" value="Peripla_PGF_1"/>
</dbReference>
<feature type="domain" description="Fe/B12 periplasmic-binding" evidence="3">
    <location>
        <begin position="60"/>
        <end position="311"/>
    </location>
</feature>
<keyword evidence="2" id="KW-1133">Transmembrane helix</keyword>
<evidence type="ECO:0000259" key="3">
    <source>
        <dbReference type="PROSITE" id="PS50983"/>
    </source>
</evidence>
<proteinExistence type="predicted"/>
<keyword evidence="5" id="KW-1185">Reference proteome</keyword>
<evidence type="ECO:0000313" key="5">
    <source>
        <dbReference type="Proteomes" id="UP000011867"/>
    </source>
</evidence>
<dbReference type="PANTHER" id="PTHR30535:SF34">
    <property type="entry name" value="MOLYBDATE-BINDING PROTEIN MOLA"/>
    <property type="match status" value="1"/>
</dbReference>
<reference evidence="4 5" key="1">
    <citation type="journal article" date="2013" name="Genome Announc.">
        <title>Genome of the haloarchaeon Natronomonas moolapensis, a neutrophilic member of a previously haloalkaliphilic genus.</title>
        <authorList>
            <person name="Dyall-Smith M.L."/>
            <person name="Pfeiffer F."/>
            <person name="Oberwinkler T."/>
            <person name="Klee K."/>
            <person name="Rampp M."/>
            <person name="Palm P."/>
            <person name="Gross K."/>
            <person name="Schuster S.C."/>
            <person name="Oesterhelt D."/>
        </authorList>
    </citation>
    <scope>NUCLEOTIDE SEQUENCE [LARGE SCALE GENOMIC DNA]</scope>
    <source>
        <strain evidence="5">DSM 18674 / JCM 14361 / 8.8.11</strain>
    </source>
</reference>
<keyword evidence="2" id="KW-0472">Membrane</keyword>
<dbReference type="PROSITE" id="PS50983">
    <property type="entry name" value="FE_B12_PBP"/>
    <property type="match status" value="1"/>
</dbReference>